<dbReference type="Gene3D" id="3.20.20.80">
    <property type="entry name" value="Glycosidases"/>
    <property type="match status" value="1"/>
</dbReference>
<feature type="active site" description="Nucleophile" evidence="4">
    <location>
        <position position="280"/>
    </location>
</feature>
<evidence type="ECO:0000256" key="4">
    <source>
        <dbReference type="PROSITE-ProRule" id="PRU01100"/>
    </source>
</evidence>
<evidence type="ECO:0000259" key="5">
    <source>
        <dbReference type="PROSITE" id="PS51764"/>
    </source>
</evidence>
<keyword evidence="3 4" id="KW-0326">Glycosidase</keyword>
<feature type="active site" description="Proton donor" evidence="4">
    <location>
        <position position="168"/>
    </location>
</feature>
<dbReference type="PROSITE" id="PS51764">
    <property type="entry name" value="GH26"/>
    <property type="match status" value="1"/>
</dbReference>
<evidence type="ECO:0000256" key="3">
    <source>
        <dbReference type="ARBA" id="ARBA00023295"/>
    </source>
</evidence>
<dbReference type="PANTHER" id="PTHR40079:SF4">
    <property type="entry name" value="GH26 DOMAIN-CONTAINING PROTEIN-RELATED"/>
    <property type="match status" value="1"/>
</dbReference>
<organism evidence="6 7">
    <name type="scientific">Candidatus Gottesmanbacteria bacterium RIFCSPHIGHO2_01_FULL_47_48</name>
    <dbReference type="NCBI Taxonomy" id="1798381"/>
    <lineage>
        <taxon>Bacteria</taxon>
        <taxon>Candidatus Gottesmaniibacteriota</taxon>
    </lineage>
</organism>
<dbReference type="InterPro" id="IPR022790">
    <property type="entry name" value="GH26_dom"/>
</dbReference>
<dbReference type="InterPro" id="IPR000805">
    <property type="entry name" value="Glyco_hydro_26"/>
</dbReference>
<dbReference type="SUPFAM" id="SSF51445">
    <property type="entry name" value="(Trans)glycosidases"/>
    <property type="match status" value="1"/>
</dbReference>
<keyword evidence="2 4" id="KW-0378">Hydrolase</keyword>
<dbReference type="EMBL" id="MFJK01000007">
    <property type="protein sequence ID" value="OGG19392.1"/>
    <property type="molecule type" value="Genomic_DNA"/>
</dbReference>
<accession>A0A1F6A4M3</accession>
<gene>
    <name evidence="6" type="ORF">A2721_02595</name>
</gene>
<comment type="similarity">
    <text evidence="1 4">Belongs to the glycosyl hydrolase 26 family.</text>
</comment>
<evidence type="ECO:0000256" key="1">
    <source>
        <dbReference type="ARBA" id="ARBA00007754"/>
    </source>
</evidence>
<dbReference type="GO" id="GO:0006080">
    <property type="term" value="P:substituted mannan metabolic process"/>
    <property type="evidence" value="ECO:0007669"/>
    <property type="project" value="InterPro"/>
</dbReference>
<dbReference type="STRING" id="1798381.A2721_02595"/>
<dbReference type="AlphaFoldDB" id="A0A1F6A4M3"/>
<dbReference type="PANTHER" id="PTHR40079">
    <property type="entry name" value="MANNAN ENDO-1,4-BETA-MANNOSIDASE E-RELATED"/>
    <property type="match status" value="1"/>
</dbReference>
<proteinExistence type="inferred from homology"/>
<evidence type="ECO:0000313" key="6">
    <source>
        <dbReference type="EMBL" id="OGG19392.1"/>
    </source>
</evidence>
<dbReference type="InterPro" id="IPR017853">
    <property type="entry name" value="GH"/>
</dbReference>
<protein>
    <recommendedName>
        <fullName evidence="5">GH26 domain-containing protein</fullName>
    </recommendedName>
</protein>
<feature type="domain" description="GH26" evidence="5">
    <location>
        <begin position="28"/>
        <end position="353"/>
    </location>
</feature>
<evidence type="ECO:0000313" key="7">
    <source>
        <dbReference type="Proteomes" id="UP000177871"/>
    </source>
</evidence>
<dbReference type="Pfam" id="PF02156">
    <property type="entry name" value="Glyco_hydro_26"/>
    <property type="match status" value="1"/>
</dbReference>
<comment type="caution">
    <text evidence="6">The sequence shown here is derived from an EMBL/GenBank/DDBJ whole genome shotgun (WGS) entry which is preliminary data.</text>
</comment>
<reference evidence="6 7" key="1">
    <citation type="journal article" date="2016" name="Nat. Commun.">
        <title>Thousands of microbial genomes shed light on interconnected biogeochemical processes in an aquifer system.</title>
        <authorList>
            <person name="Anantharaman K."/>
            <person name="Brown C.T."/>
            <person name="Hug L.A."/>
            <person name="Sharon I."/>
            <person name="Castelle C.J."/>
            <person name="Probst A.J."/>
            <person name="Thomas B.C."/>
            <person name="Singh A."/>
            <person name="Wilkins M.J."/>
            <person name="Karaoz U."/>
            <person name="Brodie E.L."/>
            <person name="Williams K.H."/>
            <person name="Hubbard S.S."/>
            <person name="Banfield J.F."/>
        </authorList>
    </citation>
    <scope>NUCLEOTIDE SEQUENCE [LARGE SCALE GENOMIC DNA]</scope>
</reference>
<evidence type="ECO:0000256" key="2">
    <source>
        <dbReference type="ARBA" id="ARBA00022801"/>
    </source>
</evidence>
<sequence>MHKYLLVAIITVAGILVLSQLPRLFRSPNLSELRNDQSPIIPSSGIALGIYQPQKDTSGDNIDRYIKEAGRKPAFAWQPTTWKRLDGSYIPFYPPMLDEFRTRGIMPGITWSPSKGSIEAYPDRQQAINQTDYSWKAIASGRHDQYITQFAKDAAAYHYPFILRFLHEMDGTWYPWGYSVNGNTNPADFVAAWKHIVDIFRREKATNVQFVWCASVLSDDNLNTYGGIFKELYPGDNYVDWVALDGYSNAQNNWRSLEDEFKSTYDFVTGFSSRPMILWEVGAMANPDDPMAQANWIKQGFLTTIPEKLPKVKVAVWFNSRDGSGRDYRLQSSPNAVAAWKQVVESPLYQESLLK</sequence>
<dbReference type="Proteomes" id="UP000177871">
    <property type="component" value="Unassembled WGS sequence"/>
</dbReference>
<name>A0A1F6A4M3_9BACT</name>
<dbReference type="GO" id="GO:0016985">
    <property type="term" value="F:mannan endo-1,4-beta-mannosidase activity"/>
    <property type="evidence" value="ECO:0007669"/>
    <property type="project" value="InterPro"/>
</dbReference>